<evidence type="ECO:0000313" key="3">
    <source>
        <dbReference type="Proteomes" id="UP000426027"/>
    </source>
</evidence>
<sequence>MSPGDLILIMQMQGASVNTTNTTAYGEITSYNNAGLYEFACVSAVPGTTSITVTLPLMNAYSASGNTQVIRVPRFTSLTVATVGSIVAPAWNGATGGVVAIETTGSIALSTASAINVSGRGFRGGALDNNSSTAGSGPITTYRSTSGNDGAEKGESIAGSATAYDVLNGRYGRGAIANGGGGGYIGITSGTPARTVAGGANGTTTSTAVTEFTPNGATVGAGGSLLTYNPVSSLFIPVSGTVLNDANG</sequence>
<accession>A0A6I6G9M9</accession>
<name>A0A6I6G9M9_9BACT</name>
<feature type="region of interest" description="Disordered" evidence="1">
    <location>
        <begin position="128"/>
        <end position="153"/>
    </location>
</feature>
<keyword evidence="3" id="KW-1185">Reference proteome</keyword>
<dbReference type="EMBL" id="CP046566">
    <property type="protein sequence ID" value="QGW29084.1"/>
    <property type="molecule type" value="Genomic_DNA"/>
</dbReference>
<dbReference type="Proteomes" id="UP000426027">
    <property type="component" value="Chromosome"/>
</dbReference>
<organism evidence="2 3">
    <name type="scientific">Phnomibacter ginsenosidimutans</name>
    <dbReference type="NCBI Taxonomy" id="2676868"/>
    <lineage>
        <taxon>Bacteria</taxon>
        <taxon>Pseudomonadati</taxon>
        <taxon>Bacteroidota</taxon>
        <taxon>Chitinophagia</taxon>
        <taxon>Chitinophagales</taxon>
        <taxon>Chitinophagaceae</taxon>
        <taxon>Phnomibacter</taxon>
    </lineage>
</organism>
<evidence type="ECO:0000313" key="2">
    <source>
        <dbReference type="EMBL" id="QGW29084.1"/>
    </source>
</evidence>
<dbReference type="KEGG" id="fls:GLV81_14095"/>
<gene>
    <name evidence="2" type="ORF">GLV81_14095</name>
</gene>
<reference evidence="2 3" key="1">
    <citation type="submission" date="2019-11" db="EMBL/GenBank/DDBJ databases">
        <authorList>
            <person name="Im W.T."/>
        </authorList>
    </citation>
    <scope>NUCLEOTIDE SEQUENCE [LARGE SCALE GENOMIC DNA]</scope>
    <source>
        <strain evidence="2 3">SB-02</strain>
    </source>
</reference>
<dbReference type="AlphaFoldDB" id="A0A6I6G9M9"/>
<feature type="compositionally biased region" description="Polar residues" evidence="1">
    <location>
        <begin position="128"/>
        <end position="148"/>
    </location>
</feature>
<protein>
    <submittedName>
        <fullName evidence="2">Uncharacterized protein</fullName>
    </submittedName>
</protein>
<evidence type="ECO:0000256" key="1">
    <source>
        <dbReference type="SAM" id="MobiDB-lite"/>
    </source>
</evidence>
<proteinExistence type="predicted"/>